<evidence type="ECO:0000256" key="8">
    <source>
        <dbReference type="SAM" id="Phobius"/>
    </source>
</evidence>
<evidence type="ECO:0000256" key="1">
    <source>
        <dbReference type="ARBA" id="ARBA00004651"/>
    </source>
</evidence>
<name>A0A9X1QRT5_9CORY</name>
<dbReference type="Pfam" id="PF07681">
    <property type="entry name" value="DoxX"/>
    <property type="match status" value="1"/>
</dbReference>
<protein>
    <submittedName>
        <fullName evidence="9">DoxX family membrane protein</fullName>
    </submittedName>
</protein>
<feature type="transmembrane region" description="Helical" evidence="8">
    <location>
        <begin position="206"/>
        <end position="222"/>
    </location>
</feature>
<dbReference type="InterPro" id="IPR032808">
    <property type="entry name" value="DoxX"/>
</dbReference>
<comment type="caution">
    <text evidence="9">The sequence shown here is derived from an EMBL/GenBank/DDBJ whole genome shotgun (WGS) entry which is preliminary data.</text>
</comment>
<evidence type="ECO:0000313" key="9">
    <source>
        <dbReference type="EMBL" id="MCF4007000.1"/>
    </source>
</evidence>
<keyword evidence="3" id="KW-1003">Cell membrane</keyword>
<accession>A0A9X1QRT5</accession>
<gene>
    <name evidence="9" type="ORF">L1O03_07385</name>
</gene>
<evidence type="ECO:0000256" key="4">
    <source>
        <dbReference type="ARBA" id="ARBA00022692"/>
    </source>
</evidence>
<feature type="transmembrane region" description="Helical" evidence="8">
    <location>
        <begin position="229"/>
        <end position="251"/>
    </location>
</feature>
<organism evidence="9 10">
    <name type="scientific">Corynebacterium uropygiale</name>
    <dbReference type="NCBI Taxonomy" id="1775911"/>
    <lineage>
        <taxon>Bacteria</taxon>
        <taxon>Bacillati</taxon>
        <taxon>Actinomycetota</taxon>
        <taxon>Actinomycetes</taxon>
        <taxon>Mycobacteriales</taxon>
        <taxon>Corynebacteriaceae</taxon>
        <taxon>Corynebacterium</taxon>
    </lineage>
</organism>
<evidence type="ECO:0000256" key="5">
    <source>
        <dbReference type="ARBA" id="ARBA00022989"/>
    </source>
</evidence>
<feature type="transmembrane region" description="Helical" evidence="8">
    <location>
        <begin position="271"/>
        <end position="294"/>
    </location>
</feature>
<feature type="compositionally biased region" description="Low complexity" evidence="7">
    <location>
        <begin position="102"/>
        <end position="112"/>
    </location>
</feature>
<keyword evidence="5 8" id="KW-1133">Transmembrane helix</keyword>
<evidence type="ECO:0000256" key="2">
    <source>
        <dbReference type="ARBA" id="ARBA00006679"/>
    </source>
</evidence>
<feature type="region of interest" description="Disordered" evidence="7">
    <location>
        <begin position="1"/>
        <end position="138"/>
    </location>
</feature>
<dbReference type="PANTHER" id="PTHR33452">
    <property type="entry name" value="OXIDOREDUCTASE CATD-RELATED"/>
    <property type="match status" value="1"/>
</dbReference>
<comment type="subcellular location">
    <subcellularLocation>
        <location evidence="1">Cell membrane</location>
        <topology evidence="1">Multi-pass membrane protein</topology>
    </subcellularLocation>
</comment>
<evidence type="ECO:0000256" key="7">
    <source>
        <dbReference type="SAM" id="MobiDB-lite"/>
    </source>
</evidence>
<reference evidence="9" key="1">
    <citation type="submission" date="2022-01" db="EMBL/GenBank/DDBJ databases">
        <title>Corynebacterium sp. nov isolated from isolated from the feces of the greater white-fronted geese (Anser albifrons) at Poyang Lake, PR China.</title>
        <authorList>
            <person name="Liu Q."/>
        </authorList>
    </citation>
    <scope>NUCLEOTIDE SEQUENCE</scope>
    <source>
        <strain evidence="9">JCM 32435</strain>
    </source>
</reference>
<evidence type="ECO:0000313" key="10">
    <source>
        <dbReference type="Proteomes" id="UP001139336"/>
    </source>
</evidence>
<evidence type="ECO:0000256" key="3">
    <source>
        <dbReference type="ARBA" id="ARBA00022475"/>
    </source>
</evidence>
<feature type="transmembrane region" description="Helical" evidence="8">
    <location>
        <begin position="173"/>
        <end position="194"/>
    </location>
</feature>
<dbReference type="EMBL" id="JAKGSI010000003">
    <property type="protein sequence ID" value="MCF4007000.1"/>
    <property type="molecule type" value="Genomic_DNA"/>
</dbReference>
<dbReference type="Proteomes" id="UP001139336">
    <property type="component" value="Unassembled WGS sequence"/>
</dbReference>
<keyword evidence="4 8" id="KW-0812">Transmembrane</keyword>
<sequence length="333" mass="35642">MSDASNSRPDRAIDGFDDDVPTYTPKPKKETPEQTMYERTGRVAPQVIQPRRDPEPTVSFEAPTDAPREDADSASVEPEPTTALPRMGAEEEPAETPREDAVAATATTSASVEPEPTTALPREEEAPDAPAPLDLDSLPAENYTEEPVALREESDDTEAIPEYRRGTTDLGLLILRLLLALWLIMDSVHAFFGIGGGGIGSLQETFGAYALPRFLAIAVPGLEITAGVFLLFGLVTPLFAALSTVAAAFNAVHVYAQSDVGLNPFTWEAPLVLAVMIAGMSIALQFTGPGLYSLDGSRSWARRPLASSWLFVVLAVIGAAALWWFGAATNPFN</sequence>
<keyword evidence="10" id="KW-1185">Reference proteome</keyword>
<dbReference type="AlphaFoldDB" id="A0A9X1QRT5"/>
<evidence type="ECO:0000256" key="6">
    <source>
        <dbReference type="ARBA" id="ARBA00023136"/>
    </source>
</evidence>
<comment type="similarity">
    <text evidence="2">Belongs to the DoxX family.</text>
</comment>
<proteinExistence type="inferred from homology"/>
<dbReference type="GO" id="GO:0005886">
    <property type="term" value="C:plasma membrane"/>
    <property type="evidence" value="ECO:0007669"/>
    <property type="project" value="UniProtKB-SubCell"/>
</dbReference>
<dbReference type="PANTHER" id="PTHR33452:SF1">
    <property type="entry name" value="INNER MEMBRANE PROTEIN YPHA-RELATED"/>
    <property type="match status" value="1"/>
</dbReference>
<dbReference type="InterPro" id="IPR051907">
    <property type="entry name" value="DoxX-like_oxidoreductase"/>
</dbReference>
<feature type="transmembrane region" description="Helical" evidence="8">
    <location>
        <begin position="306"/>
        <end position="325"/>
    </location>
</feature>
<dbReference type="RefSeq" id="WP_236119026.1">
    <property type="nucleotide sequence ID" value="NZ_JAKGSI010000003.1"/>
</dbReference>
<keyword evidence="6 8" id="KW-0472">Membrane</keyword>